<evidence type="ECO:0000256" key="2">
    <source>
        <dbReference type="ARBA" id="ARBA00006275"/>
    </source>
</evidence>
<reference evidence="8 9" key="1">
    <citation type="submission" date="2017-02" db="EMBL/GenBank/DDBJ databases">
        <authorList>
            <person name="Peterson S.W."/>
        </authorList>
    </citation>
    <scope>NUCLEOTIDE SEQUENCE [LARGE SCALE GENOMIC DNA]</scope>
    <source>
        <strain evidence="8 9">DSM 18108</strain>
    </source>
</reference>
<dbReference type="STRING" id="393003.SAMN05660461_5741"/>
<evidence type="ECO:0000313" key="8">
    <source>
        <dbReference type="EMBL" id="SKD09848.1"/>
    </source>
</evidence>
<feature type="domain" description="RagB/SusD" evidence="6">
    <location>
        <begin position="300"/>
        <end position="556"/>
    </location>
</feature>
<keyword evidence="9" id="KW-1185">Reference proteome</keyword>
<dbReference type="Pfam" id="PF14322">
    <property type="entry name" value="SusD-like_3"/>
    <property type="match status" value="1"/>
</dbReference>
<dbReference type="InterPro" id="IPR011990">
    <property type="entry name" value="TPR-like_helical_dom_sf"/>
</dbReference>
<comment type="subcellular location">
    <subcellularLocation>
        <location evidence="1">Cell outer membrane</location>
    </subcellularLocation>
</comment>
<dbReference type="Pfam" id="PF07980">
    <property type="entry name" value="SusD_RagB"/>
    <property type="match status" value="1"/>
</dbReference>
<evidence type="ECO:0000256" key="3">
    <source>
        <dbReference type="ARBA" id="ARBA00022729"/>
    </source>
</evidence>
<evidence type="ECO:0000313" key="9">
    <source>
        <dbReference type="Proteomes" id="UP000190166"/>
    </source>
</evidence>
<sequence>MKYKFWLFFTGAVTLITTSCKKDFLDRQISTELTKDEVFTSYARTRDFLIGTYGFLPDGFNRLDNAMLDAATDDAEFTWEGSAIQRYNNGSWNPYINPDDNWNTTYTAIRRTNLYLEQSGNVDLNMYKLNPDATAQQTYRNMTADLERWRYENRFLRAYFYFELVTRYGGVPLITKTLALSDSLNLPRNTYDECVQFITSECDSAAAHLEVTVSDNDLGRATKGAALALKSRMLLYYASTLNNKGHLQERWIAAAKAAKEVIDLDAYQLENDYRALFRSTTSEEIIFAHRYAPGNGFERANYPIGYDGGGSGTTPTQNLVDAYEMTDGSTFNWSNPDQAAHPYDNRDPRLAMTVILNNSQWKGRAVEAYTGGREGRGVDRATKTGYYLKKYVDENLDLVQNKTSVHTWILFRLGEIYLNYAEAMNEAYGPDQDPQGFGLTAIEAINKVRDRASVKMPLLLAGQWNTATLRDKLRNERRVELAFEEHRYWDVRRWELGVALFNTPVYGVNITRTNAATFTYEKVEVEGRVFQPKMYWYPIPQAEKMKSSALTQTPGW</sequence>
<accession>A0A1T5PBU0</accession>
<dbReference type="EMBL" id="FUZZ01000005">
    <property type="protein sequence ID" value="SKD09848.1"/>
    <property type="molecule type" value="Genomic_DNA"/>
</dbReference>
<evidence type="ECO:0000256" key="4">
    <source>
        <dbReference type="ARBA" id="ARBA00023136"/>
    </source>
</evidence>
<dbReference type="PROSITE" id="PS51257">
    <property type="entry name" value="PROKAR_LIPOPROTEIN"/>
    <property type="match status" value="1"/>
</dbReference>
<dbReference type="GO" id="GO:0009279">
    <property type="term" value="C:cell outer membrane"/>
    <property type="evidence" value="ECO:0007669"/>
    <property type="project" value="UniProtKB-SubCell"/>
</dbReference>
<keyword evidence="5" id="KW-0998">Cell outer membrane</keyword>
<dbReference type="CDD" id="cd08977">
    <property type="entry name" value="SusD"/>
    <property type="match status" value="1"/>
</dbReference>
<dbReference type="RefSeq" id="WP_079472987.1">
    <property type="nucleotide sequence ID" value="NZ_FUZZ01000005.1"/>
</dbReference>
<proteinExistence type="inferred from homology"/>
<feature type="domain" description="SusD-like N-terminal" evidence="7">
    <location>
        <begin position="23"/>
        <end position="235"/>
    </location>
</feature>
<dbReference type="Proteomes" id="UP000190166">
    <property type="component" value="Unassembled WGS sequence"/>
</dbReference>
<keyword evidence="4" id="KW-0472">Membrane</keyword>
<evidence type="ECO:0000259" key="6">
    <source>
        <dbReference type="Pfam" id="PF07980"/>
    </source>
</evidence>
<evidence type="ECO:0000256" key="5">
    <source>
        <dbReference type="ARBA" id="ARBA00023237"/>
    </source>
</evidence>
<gene>
    <name evidence="8" type="ORF">SAMN05660461_5741</name>
</gene>
<dbReference type="SUPFAM" id="SSF48452">
    <property type="entry name" value="TPR-like"/>
    <property type="match status" value="1"/>
</dbReference>
<keyword evidence="3" id="KW-0732">Signal</keyword>
<evidence type="ECO:0000256" key="1">
    <source>
        <dbReference type="ARBA" id="ARBA00004442"/>
    </source>
</evidence>
<evidence type="ECO:0000259" key="7">
    <source>
        <dbReference type="Pfam" id="PF14322"/>
    </source>
</evidence>
<dbReference type="Gene3D" id="1.25.40.390">
    <property type="match status" value="1"/>
</dbReference>
<comment type="similarity">
    <text evidence="2">Belongs to the SusD family.</text>
</comment>
<dbReference type="AlphaFoldDB" id="A0A1T5PBU0"/>
<name>A0A1T5PBU0_9BACT</name>
<dbReference type="InterPro" id="IPR033985">
    <property type="entry name" value="SusD-like_N"/>
</dbReference>
<dbReference type="InterPro" id="IPR012944">
    <property type="entry name" value="SusD_RagB_dom"/>
</dbReference>
<organism evidence="8 9">
    <name type="scientific">Chitinophaga ginsengisegetis</name>
    <dbReference type="NCBI Taxonomy" id="393003"/>
    <lineage>
        <taxon>Bacteria</taxon>
        <taxon>Pseudomonadati</taxon>
        <taxon>Bacteroidota</taxon>
        <taxon>Chitinophagia</taxon>
        <taxon>Chitinophagales</taxon>
        <taxon>Chitinophagaceae</taxon>
        <taxon>Chitinophaga</taxon>
    </lineage>
</organism>
<protein>
    <submittedName>
        <fullName evidence="8">Starch-binding associating with outer membrane</fullName>
    </submittedName>
</protein>